<dbReference type="AlphaFoldDB" id="A0A2M9HFY6"/>
<evidence type="ECO:0000313" key="1">
    <source>
        <dbReference type="EMBL" id="PJM75729.1"/>
    </source>
</evidence>
<sequence length="88" mass="9947">MRIKDGFVLREVAGQGVVIATGEASRDFHGMIRLNGTGEMIWKSLADGRSEERIVEELTERFDITEEQAKTDVTAFVRQMRDNGFLVD</sequence>
<gene>
    <name evidence="1" type="ORF">CSQ87_02225</name>
</gene>
<organism evidence="1 2">
    <name type="scientific">Bifidobacterium simiarum</name>
    <dbReference type="NCBI Taxonomy" id="2045441"/>
    <lineage>
        <taxon>Bacteria</taxon>
        <taxon>Bacillati</taxon>
        <taxon>Actinomycetota</taxon>
        <taxon>Actinomycetes</taxon>
        <taxon>Bifidobacteriales</taxon>
        <taxon>Bifidobacteriaceae</taxon>
        <taxon>Bifidobacterium</taxon>
    </lineage>
</organism>
<dbReference type="EMBL" id="PEBK01000002">
    <property type="protein sequence ID" value="PJM75729.1"/>
    <property type="molecule type" value="Genomic_DNA"/>
</dbReference>
<protein>
    <submittedName>
        <fullName evidence="1">PqqD family protein</fullName>
    </submittedName>
</protein>
<reference evidence="1 2" key="1">
    <citation type="submission" date="2017-10" db="EMBL/GenBank/DDBJ databases">
        <title>Draft genome sequences of strains TRE 1, TRE 9, TRE H and TRI 7, isolated from tamarins, belonging to four potential novel Bifidobacterium species.</title>
        <authorList>
            <person name="Mattarelli P."/>
            <person name="Modesto M."/>
            <person name="Puglisi E."/>
            <person name="Morelli L."/>
            <person name="Spezio C."/>
            <person name="Bonetti A."/>
            <person name="Sandri C."/>
        </authorList>
    </citation>
    <scope>NUCLEOTIDE SEQUENCE [LARGE SCALE GENOMIC DNA]</scope>
    <source>
        <strain evidence="2">TRI7</strain>
    </source>
</reference>
<dbReference type="Gene3D" id="1.10.10.1150">
    <property type="entry name" value="Coenzyme PQQ synthesis protein D (PqqD)"/>
    <property type="match status" value="1"/>
</dbReference>
<dbReference type="Pfam" id="PF05402">
    <property type="entry name" value="PqqD"/>
    <property type="match status" value="1"/>
</dbReference>
<proteinExistence type="predicted"/>
<dbReference type="OrthoDB" id="9795908at2"/>
<dbReference type="InterPro" id="IPR008792">
    <property type="entry name" value="PQQD"/>
</dbReference>
<dbReference type="RefSeq" id="WP_100512263.1">
    <property type="nucleotide sequence ID" value="NZ_PEBK01000002.1"/>
</dbReference>
<dbReference type="InterPro" id="IPR041881">
    <property type="entry name" value="PqqD_sf"/>
</dbReference>
<dbReference type="Proteomes" id="UP000231451">
    <property type="component" value="Unassembled WGS sequence"/>
</dbReference>
<name>A0A2M9HFY6_9BIFI</name>
<keyword evidence="2" id="KW-1185">Reference proteome</keyword>
<accession>A0A2M9HFY6</accession>
<comment type="caution">
    <text evidence="1">The sequence shown here is derived from an EMBL/GenBank/DDBJ whole genome shotgun (WGS) entry which is preliminary data.</text>
</comment>
<evidence type="ECO:0000313" key="2">
    <source>
        <dbReference type="Proteomes" id="UP000231451"/>
    </source>
</evidence>